<sequence>MTLLGTFRGNPRNDLGWLNSAGRPDPDVTFHRANLPRVGLDDVATAATGVMCSVPLYLADGDTITNLTFISGGTAAGTPTNYFFALYSGAGALLAQSADQLTAAWAADTAKTLALSTAQKITKSGIYYAAISVTATTVPTLVGTIGAKPVLTGEGNLAQTSGSSLTGTAPATIATPAFKRQVPLVIAT</sequence>
<dbReference type="AlphaFoldDB" id="A0A6M4WW91"/>
<dbReference type="Proteomes" id="UP000502665">
    <property type="component" value="Chromosome"/>
</dbReference>
<gene>
    <name evidence="1" type="ORF">G9272_32090</name>
</gene>
<evidence type="ECO:0000313" key="1">
    <source>
        <dbReference type="EMBL" id="QJT04359.1"/>
    </source>
</evidence>
<accession>A0A6M4WW91</accession>
<dbReference type="EMBL" id="CP049838">
    <property type="protein sequence ID" value="QJT04359.1"/>
    <property type="molecule type" value="Genomic_DNA"/>
</dbReference>
<protein>
    <submittedName>
        <fullName evidence="1">Uncharacterized protein</fullName>
    </submittedName>
</protein>
<organism evidence="1 2">
    <name type="scientific">Streptomyces asoensis</name>
    <dbReference type="NCBI Taxonomy" id="249586"/>
    <lineage>
        <taxon>Bacteria</taxon>
        <taxon>Bacillati</taxon>
        <taxon>Actinomycetota</taxon>
        <taxon>Actinomycetes</taxon>
        <taxon>Kitasatosporales</taxon>
        <taxon>Streptomycetaceae</taxon>
        <taxon>Streptomyces</taxon>
    </lineage>
</organism>
<proteinExistence type="predicted"/>
<reference evidence="1" key="1">
    <citation type="submission" date="2020-03" db="EMBL/GenBank/DDBJ databases">
        <title>Molecular networking-based the target discovery of potent antiproliferative macrolactams: 5/6/7/16 polycyclic ansamycins and glycosylated trienomycin from Streptomyces cacaoi subsp. asoensis.</title>
        <authorList>
            <person name="Liu L.-L."/>
        </authorList>
    </citation>
    <scope>NUCLEOTIDE SEQUENCE [LARGE SCALE GENOMIC DNA]</scope>
    <source>
        <strain evidence="1">H2S5</strain>
    </source>
</reference>
<keyword evidence="2" id="KW-1185">Reference proteome</keyword>
<dbReference type="RefSeq" id="WP_171399701.1">
    <property type="nucleotide sequence ID" value="NZ_CP049838.1"/>
</dbReference>
<name>A0A6M4WW91_9ACTN</name>
<evidence type="ECO:0000313" key="2">
    <source>
        <dbReference type="Proteomes" id="UP000502665"/>
    </source>
</evidence>